<dbReference type="EMBL" id="JANPWB010000012">
    <property type="protein sequence ID" value="KAJ1112552.1"/>
    <property type="molecule type" value="Genomic_DNA"/>
</dbReference>
<protein>
    <submittedName>
        <fullName evidence="2">Uncharacterized protein</fullName>
    </submittedName>
</protein>
<feature type="signal peptide" evidence="1">
    <location>
        <begin position="1"/>
        <end position="27"/>
    </location>
</feature>
<dbReference type="Proteomes" id="UP001066276">
    <property type="component" value="Chromosome 8"/>
</dbReference>
<dbReference type="AlphaFoldDB" id="A0AAV7NBN0"/>
<organism evidence="2 3">
    <name type="scientific">Pleurodeles waltl</name>
    <name type="common">Iberian ribbed newt</name>
    <dbReference type="NCBI Taxonomy" id="8319"/>
    <lineage>
        <taxon>Eukaryota</taxon>
        <taxon>Metazoa</taxon>
        <taxon>Chordata</taxon>
        <taxon>Craniata</taxon>
        <taxon>Vertebrata</taxon>
        <taxon>Euteleostomi</taxon>
        <taxon>Amphibia</taxon>
        <taxon>Batrachia</taxon>
        <taxon>Caudata</taxon>
        <taxon>Salamandroidea</taxon>
        <taxon>Salamandridae</taxon>
        <taxon>Pleurodelinae</taxon>
        <taxon>Pleurodeles</taxon>
    </lineage>
</organism>
<sequence length="81" mass="8330">MLTGFSGAAFSAVLLAPSACFFMQSMAAEGKVQQALRLLEEAGRLDLVRPGAAVAARPVWKTASGVAAAVMAWSEAGEFPS</sequence>
<evidence type="ECO:0000256" key="1">
    <source>
        <dbReference type="SAM" id="SignalP"/>
    </source>
</evidence>
<keyword evidence="3" id="KW-1185">Reference proteome</keyword>
<feature type="chain" id="PRO_5043641974" evidence="1">
    <location>
        <begin position="28"/>
        <end position="81"/>
    </location>
</feature>
<accession>A0AAV7NBN0</accession>
<keyword evidence="1" id="KW-0732">Signal</keyword>
<evidence type="ECO:0000313" key="2">
    <source>
        <dbReference type="EMBL" id="KAJ1112552.1"/>
    </source>
</evidence>
<proteinExistence type="predicted"/>
<reference evidence="2" key="1">
    <citation type="journal article" date="2022" name="bioRxiv">
        <title>Sequencing and chromosome-scale assembly of the giantPleurodeles waltlgenome.</title>
        <authorList>
            <person name="Brown T."/>
            <person name="Elewa A."/>
            <person name="Iarovenko S."/>
            <person name="Subramanian E."/>
            <person name="Araus A.J."/>
            <person name="Petzold A."/>
            <person name="Susuki M."/>
            <person name="Suzuki K.-i.T."/>
            <person name="Hayashi T."/>
            <person name="Toyoda A."/>
            <person name="Oliveira C."/>
            <person name="Osipova E."/>
            <person name="Leigh N.D."/>
            <person name="Simon A."/>
            <person name="Yun M.H."/>
        </authorList>
    </citation>
    <scope>NUCLEOTIDE SEQUENCE</scope>
    <source>
        <strain evidence="2">20211129_DDA</strain>
        <tissue evidence="2">Liver</tissue>
    </source>
</reference>
<comment type="caution">
    <text evidence="2">The sequence shown here is derived from an EMBL/GenBank/DDBJ whole genome shotgun (WGS) entry which is preliminary data.</text>
</comment>
<evidence type="ECO:0000313" key="3">
    <source>
        <dbReference type="Proteomes" id="UP001066276"/>
    </source>
</evidence>
<gene>
    <name evidence="2" type="ORF">NDU88_000814</name>
</gene>
<name>A0AAV7NBN0_PLEWA</name>